<dbReference type="AlphaFoldDB" id="A0A653BPW5"/>
<evidence type="ECO:0000256" key="1">
    <source>
        <dbReference type="SAM" id="Phobius"/>
    </source>
</evidence>
<keyword evidence="1" id="KW-0812">Transmembrane</keyword>
<gene>
    <name evidence="2" type="ORF">CALMAC_LOCUS2431</name>
</gene>
<name>A0A653BPW5_CALMS</name>
<accession>A0A653BPW5</accession>
<dbReference type="Proteomes" id="UP000410492">
    <property type="component" value="Unassembled WGS sequence"/>
</dbReference>
<keyword evidence="3" id="KW-1185">Reference proteome</keyword>
<evidence type="ECO:0000313" key="2">
    <source>
        <dbReference type="EMBL" id="VEN37056.1"/>
    </source>
</evidence>
<keyword evidence="1" id="KW-0472">Membrane</keyword>
<proteinExistence type="predicted"/>
<reference evidence="2 3" key="1">
    <citation type="submission" date="2019-01" db="EMBL/GenBank/DDBJ databases">
        <authorList>
            <person name="Sayadi A."/>
        </authorList>
    </citation>
    <scope>NUCLEOTIDE SEQUENCE [LARGE SCALE GENOMIC DNA]</scope>
</reference>
<keyword evidence="1" id="KW-1133">Transmembrane helix</keyword>
<organism evidence="2 3">
    <name type="scientific">Callosobruchus maculatus</name>
    <name type="common">Southern cowpea weevil</name>
    <name type="synonym">Pulse bruchid</name>
    <dbReference type="NCBI Taxonomy" id="64391"/>
    <lineage>
        <taxon>Eukaryota</taxon>
        <taxon>Metazoa</taxon>
        <taxon>Ecdysozoa</taxon>
        <taxon>Arthropoda</taxon>
        <taxon>Hexapoda</taxon>
        <taxon>Insecta</taxon>
        <taxon>Pterygota</taxon>
        <taxon>Neoptera</taxon>
        <taxon>Endopterygota</taxon>
        <taxon>Coleoptera</taxon>
        <taxon>Polyphaga</taxon>
        <taxon>Cucujiformia</taxon>
        <taxon>Chrysomeloidea</taxon>
        <taxon>Chrysomelidae</taxon>
        <taxon>Bruchinae</taxon>
        <taxon>Bruchini</taxon>
        <taxon>Callosobruchus</taxon>
    </lineage>
</organism>
<evidence type="ECO:0000313" key="3">
    <source>
        <dbReference type="Proteomes" id="UP000410492"/>
    </source>
</evidence>
<dbReference type="EMBL" id="CAACVG010002944">
    <property type="protein sequence ID" value="VEN37056.1"/>
    <property type="molecule type" value="Genomic_DNA"/>
</dbReference>
<sequence length="35" mass="4133">MYLKMHPCSTPYGRTINSASMMILLLTVVIRYNWK</sequence>
<feature type="transmembrane region" description="Helical" evidence="1">
    <location>
        <begin position="12"/>
        <end position="34"/>
    </location>
</feature>
<protein>
    <submittedName>
        <fullName evidence="2">Uncharacterized protein</fullName>
    </submittedName>
</protein>